<dbReference type="Proteomes" id="UP001201262">
    <property type="component" value="Unassembled WGS sequence"/>
</dbReference>
<evidence type="ECO:0000313" key="1">
    <source>
        <dbReference type="EMBL" id="KAH8700165.1"/>
    </source>
</evidence>
<dbReference type="GeneID" id="70250335"/>
<gene>
    <name evidence="1" type="ORF">BGW36DRAFT_425000</name>
</gene>
<dbReference type="EMBL" id="JAJTJA010000004">
    <property type="protein sequence ID" value="KAH8700165.1"/>
    <property type="molecule type" value="Genomic_DNA"/>
</dbReference>
<accession>A0AAD4KUB9</accession>
<proteinExistence type="predicted"/>
<name>A0AAD4KUB9_9EURO</name>
<protein>
    <submittedName>
        <fullName evidence="1">Uncharacterized protein</fullName>
    </submittedName>
</protein>
<dbReference type="RefSeq" id="XP_046073871.1">
    <property type="nucleotide sequence ID" value="XM_046220048.1"/>
</dbReference>
<organism evidence="1 2">
    <name type="scientific">Talaromyces proteolyticus</name>
    <dbReference type="NCBI Taxonomy" id="1131652"/>
    <lineage>
        <taxon>Eukaryota</taxon>
        <taxon>Fungi</taxon>
        <taxon>Dikarya</taxon>
        <taxon>Ascomycota</taxon>
        <taxon>Pezizomycotina</taxon>
        <taxon>Eurotiomycetes</taxon>
        <taxon>Eurotiomycetidae</taxon>
        <taxon>Eurotiales</taxon>
        <taxon>Trichocomaceae</taxon>
        <taxon>Talaromyces</taxon>
        <taxon>Talaromyces sect. Bacilispori</taxon>
    </lineage>
</organism>
<dbReference type="AlphaFoldDB" id="A0AAD4KUB9"/>
<reference evidence="1" key="1">
    <citation type="submission" date="2021-12" db="EMBL/GenBank/DDBJ databases">
        <title>Convergent genome expansion in fungi linked to evolution of root-endophyte symbiosis.</title>
        <authorList>
            <consortium name="DOE Joint Genome Institute"/>
            <person name="Ke Y.-H."/>
            <person name="Bonito G."/>
            <person name="Liao H.-L."/>
            <person name="Looney B."/>
            <person name="Rojas-Flechas A."/>
            <person name="Nash J."/>
            <person name="Hameed K."/>
            <person name="Schadt C."/>
            <person name="Martin F."/>
            <person name="Crous P.W."/>
            <person name="Miettinen O."/>
            <person name="Magnuson J.K."/>
            <person name="Labbe J."/>
            <person name="Jacobson D."/>
            <person name="Doktycz M.J."/>
            <person name="Veneault-Fourrey C."/>
            <person name="Kuo A."/>
            <person name="Mondo S."/>
            <person name="Calhoun S."/>
            <person name="Riley R."/>
            <person name="Ohm R."/>
            <person name="LaButti K."/>
            <person name="Andreopoulos B."/>
            <person name="Pangilinan J."/>
            <person name="Nolan M."/>
            <person name="Tritt A."/>
            <person name="Clum A."/>
            <person name="Lipzen A."/>
            <person name="Daum C."/>
            <person name="Barry K."/>
            <person name="Grigoriev I.V."/>
            <person name="Vilgalys R."/>
        </authorList>
    </citation>
    <scope>NUCLEOTIDE SEQUENCE</scope>
    <source>
        <strain evidence="1">PMI_201</strain>
    </source>
</reference>
<evidence type="ECO:0000313" key="2">
    <source>
        <dbReference type="Proteomes" id="UP001201262"/>
    </source>
</evidence>
<sequence length="205" mass="22610">MGIPGVLMRLSEGTSSTVLPLPGIAAIYTLRADDNEKPIANTVYFLNDISPLLSSRDQYDADSDKHSDVSWIICSFINGRDAPGDEEPQIEPHKLPVPAAQGSVLVVNGSTPQSDKEADYHAWYDQEHGGKLTRVPGWTAARRYALVKSYGPSQTASFYGFNFYKEENGLGGPEWQAGVTDWTLRIRSNAAKPNIRRVWEIVATQ</sequence>
<comment type="caution">
    <text evidence="1">The sequence shown here is derived from an EMBL/GenBank/DDBJ whole genome shotgun (WGS) entry which is preliminary data.</text>
</comment>
<keyword evidence="2" id="KW-1185">Reference proteome</keyword>